<sequence length="76" mass="8605">MPIWPHQKYATLCAEGSWEGSAPKLIELEVWMKRWISGAKRDGRLIAVFPIPQGLGIEVEPDRLAADLELELANYE</sequence>
<evidence type="ECO:0000313" key="1">
    <source>
        <dbReference type="EMBL" id="QNQ12067.1"/>
    </source>
</evidence>
<dbReference type="Proteomes" id="UP000516148">
    <property type="component" value="Chromosome"/>
</dbReference>
<gene>
    <name evidence="1" type="ORF">H3Z74_16075</name>
</gene>
<evidence type="ECO:0000313" key="2">
    <source>
        <dbReference type="Proteomes" id="UP000516148"/>
    </source>
</evidence>
<dbReference type="KEGG" id="spap:H3Z74_16075"/>
<protein>
    <submittedName>
        <fullName evidence="1">DUF2750 domain-containing protein</fullName>
    </submittedName>
</protein>
<keyword evidence="2" id="KW-1185">Reference proteome</keyword>
<dbReference type="Pfam" id="PF11042">
    <property type="entry name" value="DUF2750"/>
    <property type="match status" value="1"/>
</dbReference>
<dbReference type="InterPro" id="IPR021284">
    <property type="entry name" value="DUF2750"/>
</dbReference>
<name>A0A7H0LQW4_9SPHN</name>
<dbReference type="AlphaFoldDB" id="A0A7H0LQW4"/>
<organism evidence="1 2">
    <name type="scientific">Sphingomonas alpina</name>
    <dbReference type="NCBI Taxonomy" id="653931"/>
    <lineage>
        <taxon>Bacteria</taxon>
        <taxon>Pseudomonadati</taxon>
        <taxon>Pseudomonadota</taxon>
        <taxon>Alphaproteobacteria</taxon>
        <taxon>Sphingomonadales</taxon>
        <taxon>Sphingomonadaceae</taxon>
        <taxon>Sphingomonas</taxon>
    </lineage>
</organism>
<reference evidence="1 2" key="1">
    <citation type="submission" date="2020-09" db="EMBL/GenBank/DDBJ databases">
        <title>Sphingomonas sp., a new species isolated from pork steak.</title>
        <authorList>
            <person name="Heidler von Heilborn D."/>
        </authorList>
    </citation>
    <scope>NUCLEOTIDE SEQUENCE [LARGE SCALE GENOMIC DNA]</scope>
    <source>
        <strain evidence="2">S8-3T</strain>
    </source>
</reference>
<proteinExistence type="predicted"/>
<accession>A0A7H0LQW4</accession>
<dbReference type="EMBL" id="CP061038">
    <property type="protein sequence ID" value="QNQ12067.1"/>
    <property type="molecule type" value="Genomic_DNA"/>
</dbReference>